<feature type="transmembrane region" description="Helical" evidence="13">
    <location>
        <begin position="21"/>
        <end position="41"/>
    </location>
</feature>
<keyword evidence="10" id="KW-0408">Iron</keyword>
<evidence type="ECO:0000256" key="2">
    <source>
        <dbReference type="ARBA" id="ARBA00004651"/>
    </source>
</evidence>
<accession>A0AAD2QDR2</accession>
<evidence type="ECO:0000256" key="11">
    <source>
        <dbReference type="ARBA" id="ARBA00023136"/>
    </source>
</evidence>
<evidence type="ECO:0000256" key="7">
    <source>
        <dbReference type="ARBA" id="ARBA00022723"/>
    </source>
</evidence>
<evidence type="ECO:0000256" key="4">
    <source>
        <dbReference type="ARBA" id="ARBA00022475"/>
    </source>
</evidence>
<evidence type="ECO:0000256" key="10">
    <source>
        <dbReference type="ARBA" id="ARBA00023004"/>
    </source>
</evidence>
<evidence type="ECO:0000313" key="15">
    <source>
        <dbReference type="EMBL" id="CUJ38609.1"/>
    </source>
</evidence>
<dbReference type="PANTHER" id="PTHR30529:SF3">
    <property type="entry name" value="CYTOCHROME B561 HOMOLOG 1"/>
    <property type="match status" value="1"/>
</dbReference>
<dbReference type="GO" id="GO:0005886">
    <property type="term" value="C:plasma membrane"/>
    <property type="evidence" value="ECO:0007669"/>
    <property type="project" value="UniProtKB-SubCell"/>
</dbReference>
<evidence type="ECO:0000256" key="8">
    <source>
        <dbReference type="ARBA" id="ARBA00022982"/>
    </source>
</evidence>
<feature type="transmembrane region" description="Helical" evidence="13">
    <location>
        <begin position="101"/>
        <end position="119"/>
    </location>
</feature>
<keyword evidence="6 13" id="KW-0812">Transmembrane</keyword>
<keyword evidence="3" id="KW-0813">Transport</keyword>
<proteinExistence type="inferred from homology"/>
<keyword evidence="5" id="KW-0349">Heme</keyword>
<evidence type="ECO:0000259" key="14">
    <source>
        <dbReference type="Pfam" id="PF01292"/>
    </source>
</evidence>
<dbReference type="AlphaFoldDB" id="A0AAD2QDR2"/>
<comment type="cofactor">
    <cofactor evidence="1">
        <name>heme b</name>
        <dbReference type="ChEBI" id="CHEBI:60344"/>
    </cofactor>
</comment>
<dbReference type="SUPFAM" id="SSF81342">
    <property type="entry name" value="Transmembrane di-heme cytochromes"/>
    <property type="match status" value="1"/>
</dbReference>
<gene>
    <name evidence="15" type="primary">yceJ</name>
    <name evidence="15" type="ORF">ERS370000_03757</name>
</gene>
<sequence>MTTTIPPAGPAGLAHYDRVSIAFHWLTAALVVGLFALAEIWEFLPRGTPTRRLLQHLHISFGLLFAAVFVLRAIWRVSAGRRLPPAATGWLRTASTGVHGLLYLLMAAQIVLGFLFRWAQGEPFAFFGLFDVPTLIAIDHEQRRFIGGLHNTVAWCIIVLALLHALAGLFHHYVLRDGVLRRMLSSRLGARGKGGT</sequence>
<comment type="similarity">
    <text evidence="12">Belongs to the cytochrome b561 family.</text>
</comment>
<feature type="domain" description="Cytochrome b561 bacterial/Ni-hydrogenase" evidence="14">
    <location>
        <begin position="15"/>
        <end position="185"/>
    </location>
</feature>
<keyword evidence="11 13" id="KW-0472">Membrane</keyword>
<dbReference type="Proteomes" id="UP000044098">
    <property type="component" value="Unassembled WGS sequence"/>
</dbReference>
<organism evidence="15 16">
    <name type="scientific">Achromobacter aegrifaciens</name>
    <dbReference type="NCBI Taxonomy" id="1287736"/>
    <lineage>
        <taxon>Bacteria</taxon>
        <taxon>Pseudomonadati</taxon>
        <taxon>Pseudomonadota</taxon>
        <taxon>Betaproteobacteria</taxon>
        <taxon>Burkholderiales</taxon>
        <taxon>Alcaligenaceae</taxon>
        <taxon>Achromobacter</taxon>
    </lineage>
</organism>
<evidence type="ECO:0000256" key="12">
    <source>
        <dbReference type="ARBA" id="ARBA00037975"/>
    </source>
</evidence>
<evidence type="ECO:0000256" key="5">
    <source>
        <dbReference type="ARBA" id="ARBA00022617"/>
    </source>
</evidence>
<reference evidence="15 16" key="1">
    <citation type="submission" date="2015-09" db="EMBL/GenBank/DDBJ databases">
        <authorList>
            <consortium name="Pathogen Informatics"/>
        </authorList>
    </citation>
    <scope>NUCLEOTIDE SEQUENCE [LARGE SCALE GENOMIC DNA]</scope>
    <source>
        <strain evidence="15 16">2789STDY5608625</strain>
    </source>
</reference>
<keyword evidence="7" id="KW-0479">Metal-binding</keyword>
<dbReference type="GO" id="GO:0020037">
    <property type="term" value="F:heme binding"/>
    <property type="evidence" value="ECO:0007669"/>
    <property type="project" value="TreeGrafter"/>
</dbReference>
<dbReference type="GO" id="GO:0009055">
    <property type="term" value="F:electron transfer activity"/>
    <property type="evidence" value="ECO:0007669"/>
    <property type="project" value="InterPro"/>
</dbReference>
<comment type="caution">
    <text evidence="15">The sequence shown here is derived from an EMBL/GenBank/DDBJ whole genome shotgun (WGS) entry which is preliminary data.</text>
</comment>
<dbReference type="InterPro" id="IPR016174">
    <property type="entry name" value="Di-haem_cyt_TM"/>
</dbReference>
<dbReference type="Pfam" id="PF01292">
    <property type="entry name" value="Ni_hydr_CYTB"/>
    <property type="match status" value="1"/>
</dbReference>
<dbReference type="GO" id="GO:0046872">
    <property type="term" value="F:metal ion binding"/>
    <property type="evidence" value="ECO:0007669"/>
    <property type="project" value="UniProtKB-KW"/>
</dbReference>
<dbReference type="EMBL" id="CYTK01000006">
    <property type="protein sequence ID" value="CUJ38609.1"/>
    <property type="molecule type" value="Genomic_DNA"/>
</dbReference>
<protein>
    <submittedName>
        <fullName evidence="15">Cytochrome b561 homolog 2</fullName>
    </submittedName>
</protein>
<evidence type="ECO:0000256" key="6">
    <source>
        <dbReference type="ARBA" id="ARBA00022692"/>
    </source>
</evidence>
<comment type="subcellular location">
    <subcellularLocation>
        <location evidence="2">Cell membrane</location>
        <topology evidence="2">Multi-pass membrane protein</topology>
    </subcellularLocation>
</comment>
<dbReference type="GO" id="GO:0022904">
    <property type="term" value="P:respiratory electron transport chain"/>
    <property type="evidence" value="ECO:0007669"/>
    <property type="project" value="InterPro"/>
</dbReference>
<evidence type="ECO:0000256" key="13">
    <source>
        <dbReference type="SAM" id="Phobius"/>
    </source>
</evidence>
<evidence type="ECO:0000256" key="3">
    <source>
        <dbReference type="ARBA" id="ARBA00022448"/>
    </source>
</evidence>
<feature type="transmembrane region" description="Helical" evidence="13">
    <location>
        <begin position="152"/>
        <end position="175"/>
    </location>
</feature>
<feature type="transmembrane region" description="Helical" evidence="13">
    <location>
        <begin position="53"/>
        <end position="75"/>
    </location>
</feature>
<evidence type="ECO:0000256" key="9">
    <source>
        <dbReference type="ARBA" id="ARBA00022989"/>
    </source>
</evidence>
<evidence type="ECO:0000256" key="1">
    <source>
        <dbReference type="ARBA" id="ARBA00001970"/>
    </source>
</evidence>
<dbReference type="InterPro" id="IPR011577">
    <property type="entry name" value="Cyt_b561_bac/Ni-Hgenase"/>
</dbReference>
<name>A0AAD2QDR2_ACHAE</name>
<evidence type="ECO:0000313" key="16">
    <source>
        <dbReference type="Proteomes" id="UP000044098"/>
    </source>
</evidence>
<keyword evidence="4" id="KW-1003">Cell membrane</keyword>
<dbReference type="PANTHER" id="PTHR30529">
    <property type="entry name" value="CYTOCHROME B561"/>
    <property type="match status" value="1"/>
</dbReference>
<keyword evidence="8" id="KW-0249">Electron transport</keyword>
<dbReference type="InterPro" id="IPR052168">
    <property type="entry name" value="Cytochrome_b561_oxidase"/>
</dbReference>
<dbReference type="RefSeq" id="WP_054456055.1">
    <property type="nucleotide sequence ID" value="NZ_CYTK01000006.1"/>
</dbReference>
<keyword evidence="9 13" id="KW-1133">Transmembrane helix</keyword>